<evidence type="ECO:0000256" key="4">
    <source>
        <dbReference type="HAMAP-Rule" id="MF_01030"/>
    </source>
</evidence>
<keyword evidence="7" id="KW-1185">Reference proteome</keyword>
<dbReference type="InterPro" id="IPR011780">
    <property type="entry name" value="D_Ser_am_lyase"/>
</dbReference>
<dbReference type="InterPro" id="IPR001926">
    <property type="entry name" value="TrpB-like_PALP"/>
</dbReference>
<dbReference type="STRING" id="871968.DESME_06710"/>
<dbReference type="EC" id="4.3.1.18" evidence="4"/>
<dbReference type="InterPro" id="IPR036052">
    <property type="entry name" value="TrpB-like_PALP_sf"/>
</dbReference>
<dbReference type="AlphaFoldDB" id="W0ECJ9"/>
<keyword evidence="3 4" id="KW-0456">Lyase</keyword>
<evidence type="ECO:0000259" key="5">
    <source>
        <dbReference type="Pfam" id="PF00291"/>
    </source>
</evidence>
<comment type="cofactor">
    <cofactor evidence="1 4">
        <name>pyridoxal 5'-phosphate</name>
        <dbReference type="ChEBI" id="CHEBI:597326"/>
    </cofactor>
</comment>
<dbReference type="PANTHER" id="PTHR48078">
    <property type="entry name" value="THREONINE DEHYDRATASE, MITOCHONDRIAL-RELATED"/>
    <property type="match status" value="1"/>
</dbReference>
<accession>W0ECJ9</accession>
<evidence type="ECO:0000313" key="7">
    <source>
        <dbReference type="Proteomes" id="UP000010847"/>
    </source>
</evidence>
<dbReference type="GO" id="GO:0009097">
    <property type="term" value="P:isoleucine biosynthetic process"/>
    <property type="evidence" value="ECO:0007669"/>
    <property type="project" value="TreeGrafter"/>
</dbReference>
<name>W0ECJ9_9FIRM</name>
<dbReference type="GO" id="GO:0008721">
    <property type="term" value="F:D-serine ammonia-lyase activity"/>
    <property type="evidence" value="ECO:0007669"/>
    <property type="project" value="UniProtKB-EC"/>
</dbReference>
<dbReference type="Gene3D" id="3.40.50.1100">
    <property type="match status" value="2"/>
</dbReference>
<dbReference type="KEGG" id="dmt:DESME_06710"/>
<dbReference type="NCBIfam" id="TIGR02035">
    <property type="entry name" value="D_Ser_am_lyase"/>
    <property type="match status" value="1"/>
</dbReference>
<dbReference type="OrthoDB" id="9780546at2"/>
<organism evidence="6 7">
    <name type="scientific">Desulfitobacterium metallireducens DSM 15288</name>
    <dbReference type="NCBI Taxonomy" id="871968"/>
    <lineage>
        <taxon>Bacteria</taxon>
        <taxon>Bacillati</taxon>
        <taxon>Bacillota</taxon>
        <taxon>Clostridia</taxon>
        <taxon>Eubacteriales</taxon>
        <taxon>Desulfitobacteriaceae</taxon>
        <taxon>Desulfitobacterium</taxon>
    </lineage>
</organism>
<dbReference type="HAMAP" id="MF_01030">
    <property type="entry name" value="D_Ser_dehydrat"/>
    <property type="match status" value="1"/>
</dbReference>
<feature type="modified residue" description="N6-(pyridoxal phosphate)lysine" evidence="4">
    <location>
        <position position="121"/>
    </location>
</feature>
<gene>
    <name evidence="4" type="primary">dsdA</name>
    <name evidence="6" type="ORF">DESME_06710</name>
</gene>
<proteinExistence type="inferred from homology"/>
<dbReference type="Proteomes" id="UP000010847">
    <property type="component" value="Chromosome"/>
</dbReference>
<dbReference type="InterPro" id="IPR050147">
    <property type="entry name" value="Ser/Thr_Dehydratase"/>
</dbReference>
<dbReference type="EMBL" id="CP007032">
    <property type="protein sequence ID" value="AHF06786.1"/>
    <property type="molecule type" value="Genomic_DNA"/>
</dbReference>
<dbReference type="Pfam" id="PF00291">
    <property type="entry name" value="PALP"/>
    <property type="match status" value="1"/>
</dbReference>
<sequence>MENDSVCGKTKMDWVKEFPLLNSMILGDEVFWVNPHYTDKKVNQVPLGQKEIDDAEARLLRFAPYLAKAFPVTKAQKGLIESPLVFILQMQKFLEDWFMVNIPGKLLVKEDNLLPIAGSIKARGGIYEVLKHSEDLALENQLLAMQDDYSVLSSSYFKEFFAHYSIAVGSTGNLGLSIGIMSSKLGYQVCVHMSADAKQWKKDMLRSQGVQVLEYDSDYSRAVEEGRKIAQGDPNCYFIDDENSEDLFLGYAVAASGLKEQLEDMNVSVDKDHPLFVYLPCGVGGGPGGIAFGLKLIFGEYVHCFFAEPTHSPCMLLGLLTGLHNQAAVQDFGIDNQTEADGLAVGRPSGFVSRIMKNRLSGSYTVQDDVLYILLSALNESEHVQLEPSALAGMVGPVRLMQTKLGQDYLSTHNLMGKMKNATHIVWATGGSLVPREIMAEYIEKGNRLTQQNKNH</sequence>
<feature type="domain" description="Tryptophan synthase beta chain-like PALP" evidence="5">
    <location>
        <begin position="104"/>
        <end position="399"/>
    </location>
</feature>
<keyword evidence="2 4" id="KW-0663">Pyridoxal phosphate</keyword>
<dbReference type="GO" id="GO:0036088">
    <property type="term" value="P:D-serine catabolic process"/>
    <property type="evidence" value="ECO:0007669"/>
    <property type="project" value="TreeGrafter"/>
</dbReference>
<evidence type="ECO:0000256" key="3">
    <source>
        <dbReference type="ARBA" id="ARBA00023239"/>
    </source>
</evidence>
<evidence type="ECO:0000256" key="2">
    <source>
        <dbReference type="ARBA" id="ARBA00022898"/>
    </source>
</evidence>
<evidence type="ECO:0000256" key="1">
    <source>
        <dbReference type="ARBA" id="ARBA00001933"/>
    </source>
</evidence>
<dbReference type="PANTHER" id="PTHR48078:SF9">
    <property type="entry name" value="D-SERINE DEHYDRATASE"/>
    <property type="match status" value="1"/>
</dbReference>
<reference evidence="6 7" key="1">
    <citation type="submission" date="2013-12" db="EMBL/GenBank/DDBJ databases">
        <authorList>
            <consortium name="DOE Joint Genome Institute"/>
            <person name="Smidt H."/>
            <person name="Huntemann M."/>
            <person name="Han J."/>
            <person name="Chen A."/>
            <person name="Kyrpides N."/>
            <person name="Mavromatis K."/>
            <person name="Markowitz V."/>
            <person name="Palaniappan K."/>
            <person name="Ivanova N."/>
            <person name="Schaumberg A."/>
            <person name="Pati A."/>
            <person name="Liolios K."/>
            <person name="Nordberg H.P."/>
            <person name="Cantor M.N."/>
            <person name="Hua S.X."/>
            <person name="Woyke T."/>
        </authorList>
    </citation>
    <scope>NUCLEOTIDE SEQUENCE [LARGE SCALE GENOMIC DNA]</scope>
    <source>
        <strain evidence="7">DSM 15288</strain>
    </source>
</reference>
<comment type="similarity">
    <text evidence="4">Belongs to the serine/threonine dehydratase family. DsdA subfamily.</text>
</comment>
<dbReference type="GO" id="GO:0016836">
    <property type="term" value="F:hydro-lyase activity"/>
    <property type="evidence" value="ECO:0007669"/>
    <property type="project" value="UniProtKB-UniRule"/>
</dbReference>
<evidence type="ECO:0000313" key="6">
    <source>
        <dbReference type="EMBL" id="AHF06786.1"/>
    </source>
</evidence>
<dbReference type="SUPFAM" id="SSF53686">
    <property type="entry name" value="Tryptophan synthase beta subunit-like PLP-dependent enzymes"/>
    <property type="match status" value="1"/>
</dbReference>
<dbReference type="eggNOG" id="COG3048">
    <property type="taxonomic scope" value="Bacteria"/>
</dbReference>
<dbReference type="HOGENOM" id="CLU_035707_0_0_9"/>
<dbReference type="GO" id="GO:0030170">
    <property type="term" value="F:pyridoxal phosphate binding"/>
    <property type="evidence" value="ECO:0007669"/>
    <property type="project" value="InterPro"/>
</dbReference>
<comment type="catalytic activity">
    <reaction evidence="4">
        <text>D-serine = pyruvate + NH4(+)</text>
        <dbReference type="Rhea" id="RHEA:13977"/>
        <dbReference type="ChEBI" id="CHEBI:15361"/>
        <dbReference type="ChEBI" id="CHEBI:28938"/>
        <dbReference type="ChEBI" id="CHEBI:35247"/>
        <dbReference type="EC" id="4.3.1.18"/>
    </reaction>
</comment>
<protein>
    <recommendedName>
        <fullName evidence="4">Probable D-serine dehydratase</fullName>
        <ecNumber evidence="4">4.3.1.18</ecNumber>
    </recommendedName>
    <alternativeName>
        <fullName evidence="4">D-serine deaminase</fullName>
        <shortName evidence="4">DSD</shortName>
    </alternativeName>
</protein>
<dbReference type="NCBIfam" id="NF002823">
    <property type="entry name" value="PRK02991.1"/>
    <property type="match status" value="1"/>
</dbReference>